<dbReference type="SUPFAM" id="SSF54106">
    <property type="entry name" value="LysM domain"/>
    <property type="match status" value="2"/>
</dbReference>
<feature type="domain" description="LysM" evidence="1">
    <location>
        <begin position="14"/>
        <end position="58"/>
    </location>
</feature>
<dbReference type="Gene3D" id="3.10.350.10">
    <property type="entry name" value="LysM domain"/>
    <property type="match status" value="2"/>
</dbReference>
<dbReference type="GeneID" id="77008841"/>
<dbReference type="STRING" id="44252.DJ90_3419"/>
<sequence>MFNYYYRQCPAEHYPYTVQPGDTLNYIAFRLESSVSRILAANPGVDPNNLQIGQVICIPSCPPNHFSKIIEPGDTLYAIAQAYGVSVSSILEANPGTDPKALRVGQRLCIPAIGAGGAADISGVRETLTAMQSDINMLKAESSVQQTVEANYGTSKQTTRALSVTPREIRFEAVPVTFAGSYRGHYTGGRSYPYYLDAAMGGRRGITVKDNFGVWHSFSYTVETEAQ</sequence>
<name>A0A090ZBL6_PAEMA</name>
<proteinExistence type="predicted"/>
<dbReference type="RefSeq" id="WP_036624995.1">
    <property type="nucleotide sequence ID" value="NZ_JAKOBR010000003.1"/>
</dbReference>
<dbReference type="HOGENOM" id="CLU_1238441_0_0_9"/>
<feature type="domain" description="LysM" evidence="1">
    <location>
        <begin position="66"/>
        <end position="110"/>
    </location>
</feature>
<comment type="caution">
    <text evidence="2">The sequence shown here is derived from an EMBL/GenBank/DDBJ whole genome shotgun (WGS) entry which is preliminary data.</text>
</comment>
<dbReference type="PANTHER" id="PTHR33734:SF22">
    <property type="entry name" value="MEMBRANE-BOUND LYTIC MUREIN TRANSGLYCOSYLASE D"/>
    <property type="match status" value="1"/>
</dbReference>
<protein>
    <submittedName>
        <fullName evidence="2">Phage Tail Protein X family protein</fullName>
    </submittedName>
</protein>
<dbReference type="CDD" id="cd00118">
    <property type="entry name" value="LysM"/>
    <property type="match status" value="2"/>
</dbReference>
<dbReference type="EMBL" id="JMQA01000030">
    <property type="protein sequence ID" value="KFN08022.1"/>
    <property type="molecule type" value="Genomic_DNA"/>
</dbReference>
<evidence type="ECO:0000313" key="3">
    <source>
        <dbReference type="Proteomes" id="UP000029278"/>
    </source>
</evidence>
<dbReference type="Proteomes" id="UP000029278">
    <property type="component" value="Unassembled WGS sequence"/>
</dbReference>
<dbReference type="PROSITE" id="PS51782">
    <property type="entry name" value="LYSM"/>
    <property type="match status" value="2"/>
</dbReference>
<gene>
    <name evidence="2" type="ORF">DJ90_3419</name>
</gene>
<keyword evidence="3" id="KW-1185">Reference proteome</keyword>
<dbReference type="SMART" id="SM00257">
    <property type="entry name" value="LysM"/>
    <property type="match status" value="2"/>
</dbReference>
<accession>A0A090ZBL6</accession>
<dbReference type="OrthoDB" id="9769314at2"/>
<evidence type="ECO:0000313" key="2">
    <source>
        <dbReference type="EMBL" id="KFN08022.1"/>
    </source>
</evidence>
<dbReference type="InterPro" id="IPR036779">
    <property type="entry name" value="LysM_dom_sf"/>
</dbReference>
<dbReference type="PANTHER" id="PTHR33734">
    <property type="entry name" value="LYSM DOMAIN-CONTAINING GPI-ANCHORED PROTEIN 2"/>
    <property type="match status" value="1"/>
</dbReference>
<dbReference type="Pfam" id="PF01476">
    <property type="entry name" value="LysM"/>
    <property type="match status" value="2"/>
</dbReference>
<dbReference type="PATRIC" id="fig|44252.3.peg.3553"/>
<dbReference type="InterPro" id="IPR018392">
    <property type="entry name" value="LysM"/>
</dbReference>
<evidence type="ECO:0000259" key="1">
    <source>
        <dbReference type="PROSITE" id="PS51782"/>
    </source>
</evidence>
<dbReference type="AlphaFoldDB" id="A0A090ZBL6"/>
<organism evidence="2 3">
    <name type="scientific">Paenibacillus macerans</name>
    <name type="common">Bacillus macerans</name>
    <dbReference type="NCBI Taxonomy" id="44252"/>
    <lineage>
        <taxon>Bacteria</taxon>
        <taxon>Bacillati</taxon>
        <taxon>Bacillota</taxon>
        <taxon>Bacilli</taxon>
        <taxon>Bacillales</taxon>
        <taxon>Paenibacillaceae</taxon>
        <taxon>Paenibacillus</taxon>
    </lineage>
</organism>
<reference evidence="2 3" key="1">
    <citation type="submission" date="2014-04" db="EMBL/GenBank/DDBJ databases">
        <authorList>
            <person name="Bishop-Lilly K.A."/>
            <person name="Broomall S.M."/>
            <person name="Chain P.S."/>
            <person name="Chertkov O."/>
            <person name="Coyne S.R."/>
            <person name="Daligault H.E."/>
            <person name="Davenport K.W."/>
            <person name="Erkkila T."/>
            <person name="Frey K.G."/>
            <person name="Gibbons H.S."/>
            <person name="Gu W."/>
            <person name="Jaissle J."/>
            <person name="Johnson S.L."/>
            <person name="Koroleva G.I."/>
            <person name="Ladner J.T."/>
            <person name="Lo C.-C."/>
            <person name="Minogue T.D."/>
            <person name="Munk C."/>
            <person name="Palacios G.F."/>
            <person name="Redden C.L."/>
            <person name="Rosenzweig C.N."/>
            <person name="Scholz M.B."/>
            <person name="Teshima H."/>
            <person name="Xu Y."/>
        </authorList>
    </citation>
    <scope>NUCLEOTIDE SEQUENCE [LARGE SCALE GENOMIC DNA]</scope>
    <source>
        <strain evidence="2 3">8244</strain>
    </source>
</reference>